<accession>A0ABS5BTS4</accession>
<feature type="region of interest" description="Disordered" evidence="1">
    <location>
        <begin position="707"/>
        <end position="753"/>
    </location>
</feature>
<evidence type="ECO:0000256" key="1">
    <source>
        <dbReference type="SAM" id="MobiDB-lite"/>
    </source>
</evidence>
<dbReference type="Proteomes" id="UP000676565">
    <property type="component" value="Unassembled WGS sequence"/>
</dbReference>
<evidence type="ECO:0008006" key="4">
    <source>
        <dbReference type="Google" id="ProtNLM"/>
    </source>
</evidence>
<feature type="region of interest" description="Disordered" evidence="1">
    <location>
        <begin position="630"/>
        <end position="680"/>
    </location>
</feature>
<feature type="region of interest" description="Disordered" evidence="1">
    <location>
        <begin position="288"/>
        <end position="307"/>
    </location>
</feature>
<gene>
    <name evidence="2" type="ORF">J8F10_17450</name>
</gene>
<proteinExistence type="predicted"/>
<feature type="region of interest" description="Disordered" evidence="1">
    <location>
        <begin position="328"/>
        <end position="349"/>
    </location>
</feature>
<dbReference type="PANTHER" id="PTHR48125:SF12">
    <property type="entry name" value="AT HOOK TRANSCRIPTION FACTOR FAMILY-RELATED"/>
    <property type="match status" value="1"/>
</dbReference>
<protein>
    <recommendedName>
        <fullName evidence="4">Organic solvent tolerance-like N-terminal domain-containing protein</fullName>
    </recommendedName>
</protein>
<dbReference type="RefSeq" id="WP_210655755.1">
    <property type="nucleotide sequence ID" value="NZ_JAGKQQ010000001.1"/>
</dbReference>
<organism evidence="2 3">
    <name type="scientific">Gemmata palustris</name>
    <dbReference type="NCBI Taxonomy" id="2822762"/>
    <lineage>
        <taxon>Bacteria</taxon>
        <taxon>Pseudomonadati</taxon>
        <taxon>Planctomycetota</taxon>
        <taxon>Planctomycetia</taxon>
        <taxon>Gemmatales</taxon>
        <taxon>Gemmataceae</taxon>
        <taxon>Gemmata</taxon>
    </lineage>
</organism>
<comment type="caution">
    <text evidence="2">The sequence shown here is derived from an EMBL/GenBank/DDBJ whole genome shotgun (WGS) entry which is preliminary data.</text>
</comment>
<evidence type="ECO:0000313" key="2">
    <source>
        <dbReference type="EMBL" id="MBP3957056.1"/>
    </source>
</evidence>
<feature type="compositionally biased region" description="Basic and acidic residues" evidence="1">
    <location>
        <begin position="969"/>
        <end position="982"/>
    </location>
</feature>
<feature type="region of interest" description="Disordered" evidence="1">
    <location>
        <begin position="958"/>
        <end position="982"/>
    </location>
</feature>
<evidence type="ECO:0000313" key="3">
    <source>
        <dbReference type="Proteomes" id="UP000676565"/>
    </source>
</evidence>
<sequence length="1260" mass="133492">MLTPRRTMLLLAGFVLFAGAYAVYAQLLGWLDGLPQLPAAALVRSTGVFAPPERPAVAPTQQRLIEAFGENSPETNDSHYLMQFLLPSGDSSVLIASGMPPDKPNSHRVTLSPFSIAVFSKAKAAHLRQPGEVAEISTAHADKGVLEFDRVINNMADMKKALLLRVELVSDFEQALPDPRRGVVHITNNQRSSDPNRSLVLRTVGPVFYRNPKNVVGTDAAKAPDFWTDAPVEIVDRQNLPRPVGAAAPVTAPTKSEDNRNTSAIAAILSGQRLPPPTITAIGLRVYLEPDPPPGQPKKEPQPGTSTVNGVRRIEFQEQVVMNLWVDNGQSITGGPPPAQPGGASAPKSNGLALVPPPAAIVGITGGIGPAAYNVRLMDRALLQIDTRGSFAYDAGKSLARFDVVPHSDPNLPNDVQVTKIPARGGTSSLFSQVLELEFNGSPTGNARPANSPAIKRLHAWTTTPGRYVTLESQGDTAPSTPGATQSASSTQAYGQDLVHEQAASRMILTGYPLYVVSDRNILTAGSVQTAATLTTEPGPPIAPAPGLPPVRKTQMTVRGAGEVKLFDAVSKGYTLAASWKTSLVQSKQVINEREQDLFIFTDDAKLEDLRADYWLKGTVLKLWLHPRAEPPADGKVASGEQPKPARAETPAGADGKVASGGQPKPARVEAVGKVSSHSTDYDIKEAEQLTVHFSDADPVAVAVAQPGKPVSPDAAAAGPPAGPMPPVAPGAGDAPKAPEPIAKAPEKPKPPFEIRAKTIETFVKRIPVAPASNNPVADKPAADKLAADKAAEPPAAKYQLDRARCEDNVSVHQEPLEPGKPRGIDIFGRLLLIDGAADGSVMTVFGWPNKDGEVHQEEMSLIGPKIVLNQVLNSAAVDGRGALTMPTKSNLAGGELAQPEVVVVHWRDSMAFNGALRSAVFTGKVSAHQTAPQGESSVQCHAMNVIFDRPIYFNQAQKRAAAPPPPPDPKDPKAGAEAKKGESAKIYKIQCYAAPADIADNKHELEVVYTQVDYDKSGKLLKAQWLWCPDLMMEAQAQDSAGGEKYQQVFAEGPGRLRIWQRGEANPAGPPAGAKPMAGGAKAAAKPAKDEPEMKLTFIKFSGRMTGRDKKLYQSAAFSDEVTAIHVPADAPTVKIDEYNLPPRAVLLTCNDKLEVWSHKQQGDTPAAQNMTASGNAFLRTDDYEGTAITIDSKGNAVTLTGNDAIPARVRNRFGGGNEQVGKVILYDRADGSSSVKAGFGGSIGSAPKSGPAGPPPKK</sequence>
<dbReference type="PANTHER" id="PTHR48125">
    <property type="entry name" value="LP07818P1"/>
    <property type="match status" value="1"/>
</dbReference>
<dbReference type="EMBL" id="JAGKQQ010000001">
    <property type="protein sequence ID" value="MBP3957056.1"/>
    <property type="molecule type" value="Genomic_DNA"/>
</dbReference>
<keyword evidence="3" id="KW-1185">Reference proteome</keyword>
<feature type="region of interest" description="Disordered" evidence="1">
    <location>
        <begin position="1234"/>
        <end position="1260"/>
    </location>
</feature>
<feature type="region of interest" description="Disordered" evidence="1">
    <location>
        <begin position="470"/>
        <end position="493"/>
    </location>
</feature>
<reference evidence="2 3" key="1">
    <citation type="submission" date="2021-04" db="EMBL/GenBank/DDBJ databases">
        <authorList>
            <person name="Ivanova A."/>
        </authorList>
    </citation>
    <scope>NUCLEOTIDE SEQUENCE [LARGE SCALE GENOMIC DNA]</scope>
    <source>
        <strain evidence="2 3">G18</strain>
    </source>
</reference>
<name>A0ABS5BTS4_9BACT</name>
<feature type="compositionally biased region" description="Low complexity" evidence="1">
    <location>
        <begin position="730"/>
        <end position="744"/>
    </location>
</feature>